<feature type="coiled-coil region" evidence="5">
    <location>
        <begin position="71"/>
        <end position="112"/>
    </location>
</feature>
<dbReference type="Proteomes" id="UP000007799">
    <property type="component" value="Unassembled WGS sequence"/>
</dbReference>
<dbReference type="OrthoDB" id="116827at2759"/>
<gene>
    <name evidence="8" type="ORF">PTSG_07686</name>
</gene>
<organism evidence="9">
    <name type="scientific">Salpingoeca rosetta (strain ATCC 50818 / BSB-021)</name>
    <dbReference type="NCBI Taxonomy" id="946362"/>
    <lineage>
        <taxon>Eukaryota</taxon>
        <taxon>Choanoflagellata</taxon>
        <taxon>Craspedida</taxon>
        <taxon>Salpingoecidae</taxon>
        <taxon>Salpingoeca</taxon>
    </lineage>
</organism>
<evidence type="ECO:0000256" key="6">
    <source>
        <dbReference type="SAM" id="MobiDB-lite"/>
    </source>
</evidence>
<protein>
    <recommendedName>
        <fullName evidence="7">Nitric oxide synthase-interacting protein zinc-finger domain-containing protein</fullName>
    </recommendedName>
</protein>
<dbReference type="STRING" id="946362.F2UHH0"/>
<keyword evidence="5" id="KW-0175">Coiled coil</keyword>
<sequence>MGKHGRNQTANPVYTYHERQKDKKQQKYGRLSQRLGADSMREVDCCYLSLQPVVDAVITPDGYLFEREAILENLLHQKQETARKKRAYELQLKKEKEEEKELQEAAKRDQVTRFKSTESSIAYSARDHFKTDNKKGGHATAALEAAKKFTVKRAKGDVNPDHPAFWVPSATPDAKSSKLTKPDTKTRCPITNKPLKLKQLIPVKFTQVNPDSKQPIVAREDRYMCPVTRTSFKGNIQLVAIKPTGRVVSQECIDKIVRKDMRDPISGEPLTEADLIPLKKGASGFAASGHALQASKQNATQTVT</sequence>
<dbReference type="FunCoup" id="F2UHH0">
    <property type="interactions" value="1686"/>
</dbReference>
<evidence type="ECO:0000259" key="7">
    <source>
        <dbReference type="Pfam" id="PF15906"/>
    </source>
</evidence>
<dbReference type="CDD" id="cd16662">
    <property type="entry name" value="RING-Ubox2_NOSIP"/>
    <property type="match status" value="1"/>
</dbReference>
<evidence type="ECO:0000256" key="1">
    <source>
        <dbReference type="ARBA" id="ARBA00004123"/>
    </source>
</evidence>
<dbReference type="CDD" id="cd16661">
    <property type="entry name" value="RING-Ubox1_NOSIP"/>
    <property type="match status" value="1"/>
</dbReference>
<comment type="similarity">
    <text evidence="2 4">Belongs to the NOSIP family.</text>
</comment>
<proteinExistence type="inferred from homology"/>
<dbReference type="Gene3D" id="3.30.40.10">
    <property type="entry name" value="Zinc/RING finger domain, C3HC4 (zinc finger)"/>
    <property type="match status" value="2"/>
</dbReference>
<keyword evidence="9" id="KW-1185">Reference proteome</keyword>
<dbReference type="Pfam" id="PF04641">
    <property type="entry name" value="Rtf2"/>
    <property type="match status" value="1"/>
</dbReference>
<dbReference type="PANTHER" id="PTHR13063">
    <property type="entry name" value="ENOS INTERACTING PROTEIN"/>
    <property type="match status" value="1"/>
</dbReference>
<evidence type="ECO:0000256" key="3">
    <source>
        <dbReference type="ARBA" id="ARBA00023242"/>
    </source>
</evidence>
<evidence type="ECO:0000313" key="8">
    <source>
        <dbReference type="EMBL" id="EGD76569.1"/>
    </source>
</evidence>
<dbReference type="InterPro" id="IPR031790">
    <property type="entry name" value="Znf-NOSIP"/>
</dbReference>
<dbReference type="InterPro" id="IPR013083">
    <property type="entry name" value="Znf_RING/FYVE/PHD"/>
</dbReference>
<dbReference type="RefSeq" id="XP_004991483.1">
    <property type="nucleotide sequence ID" value="XM_004991426.1"/>
</dbReference>
<dbReference type="eggNOG" id="KOG3039">
    <property type="taxonomic scope" value="Eukaryota"/>
</dbReference>
<evidence type="ECO:0000256" key="5">
    <source>
        <dbReference type="SAM" id="Coils"/>
    </source>
</evidence>
<dbReference type="GO" id="GO:0061630">
    <property type="term" value="F:ubiquitin protein ligase activity"/>
    <property type="evidence" value="ECO:0007669"/>
    <property type="project" value="InterPro"/>
</dbReference>
<dbReference type="KEGG" id="sre:PTSG_07686"/>
<dbReference type="InParanoid" id="F2UHH0"/>
<keyword evidence="3 4" id="KW-0539">Nucleus</keyword>
<comment type="subcellular location">
    <subcellularLocation>
        <location evidence="1 4">Nucleus</location>
    </subcellularLocation>
</comment>
<reference evidence="8" key="1">
    <citation type="submission" date="2009-08" db="EMBL/GenBank/DDBJ databases">
        <title>Annotation of Salpingoeca rosetta.</title>
        <authorList>
            <consortium name="The Broad Institute Genome Sequencing Platform"/>
            <person name="Russ C."/>
            <person name="Cuomo C."/>
            <person name="Burger G."/>
            <person name="Gray M.W."/>
            <person name="Holland P.W.H."/>
            <person name="King N."/>
            <person name="Lang F.B.F."/>
            <person name="Roger A.J."/>
            <person name="Ruiz-Trillo I."/>
            <person name="Young S.K."/>
            <person name="Zeng Q."/>
            <person name="Gargeya S."/>
            <person name="Alvarado L."/>
            <person name="Berlin A."/>
            <person name="Chapman S.B."/>
            <person name="Chen Z."/>
            <person name="Freedman E."/>
            <person name="Gellesch M."/>
            <person name="Goldberg J."/>
            <person name="Griggs A."/>
            <person name="Gujja S."/>
            <person name="Heilman E."/>
            <person name="Heiman D."/>
            <person name="Howarth C."/>
            <person name="Mehta T."/>
            <person name="Neiman D."/>
            <person name="Pearson M."/>
            <person name="Roberts A."/>
            <person name="Saif S."/>
            <person name="Shea T."/>
            <person name="Shenoy N."/>
            <person name="Sisk P."/>
            <person name="Stolte C."/>
            <person name="Sykes S."/>
            <person name="White J."/>
            <person name="Yandava C."/>
            <person name="Haas B."/>
            <person name="Nusbaum C."/>
            <person name="Birren B."/>
        </authorList>
    </citation>
    <scope>NUCLEOTIDE SEQUENCE [LARGE SCALE GENOMIC DNA]</scope>
    <source>
        <strain evidence="8">ATCC 50818</strain>
    </source>
</reference>
<dbReference type="EMBL" id="GL832974">
    <property type="protein sequence ID" value="EGD76569.1"/>
    <property type="molecule type" value="Genomic_DNA"/>
</dbReference>
<dbReference type="PIRSF" id="PIRSF023577">
    <property type="entry name" value="ENOS_interacting"/>
    <property type="match status" value="1"/>
</dbReference>
<feature type="domain" description="Nitric oxide synthase-interacting protein zinc-finger" evidence="7">
    <location>
        <begin position="4"/>
        <end position="78"/>
    </location>
</feature>
<dbReference type="AlphaFoldDB" id="F2UHH0"/>
<dbReference type="SUPFAM" id="SSF57850">
    <property type="entry name" value="RING/U-box"/>
    <property type="match status" value="2"/>
</dbReference>
<evidence type="ECO:0000256" key="2">
    <source>
        <dbReference type="ARBA" id="ARBA00008126"/>
    </source>
</evidence>
<dbReference type="OMA" id="PCVTKFM"/>
<feature type="region of interest" description="Disordered" evidence="6">
    <location>
        <begin position="1"/>
        <end position="33"/>
    </location>
</feature>
<feature type="compositionally biased region" description="Basic and acidic residues" evidence="6">
    <location>
        <begin position="16"/>
        <end position="25"/>
    </location>
</feature>
<dbReference type="PANTHER" id="PTHR13063:SF10">
    <property type="entry name" value="NITRIC OXIDE SYNTHASE-INTERACTING PROTEIN"/>
    <property type="match status" value="1"/>
</dbReference>
<name>F2UHH0_SALR5</name>
<dbReference type="Pfam" id="PF15906">
    <property type="entry name" value="zf-NOSIP"/>
    <property type="match status" value="1"/>
</dbReference>
<accession>F2UHH0</accession>
<evidence type="ECO:0000313" key="9">
    <source>
        <dbReference type="Proteomes" id="UP000007799"/>
    </source>
</evidence>
<dbReference type="InterPro" id="IPR016818">
    <property type="entry name" value="NOSIP"/>
</dbReference>
<evidence type="ECO:0000256" key="4">
    <source>
        <dbReference type="PIRNR" id="PIRNR023577"/>
    </source>
</evidence>
<dbReference type="GeneID" id="16072043"/>
<dbReference type="GO" id="GO:0005634">
    <property type="term" value="C:nucleus"/>
    <property type="evidence" value="ECO:0007669"/>
    <property type="project" value="UniProtKB-SubCell"/>
</dbReference>